<dbReference type="InterPro" id="IPR002110">
    <property type="entry name" value="Ankyrin_rpt"/>
</dbReference>
<keyword evidence="5" id="KW-1185">Reference proteome</keyword>
<dbReference type="SMART" id="SM00248">
    <property type="entry name" value="ANK"/>
    <property type="match status" value="4"/>
</dbReference>
<dbReference type="Pfam" id="PF13606">
    <property type="entry name" value="Ank_3"/>
    <property type="match status" value="1"/>
</dbReference>
<evidence type="ECO:0000313" key="5">
    <source>
        <dbReference type="Proteomes" id="UP000800035"/>
    </source>
</evidence>
<dbReference type="PROSITE" id="PS50088">
    <property type="entry name" value="ANK_REPEAT"/>
    <property type="match status" value="1"/>
</dbReference>
<keyword evidence="1" id="KW-0677">Repeat</keyword>
<dbReference type="AlphaFoldDB" id="A0A6A5U1P2"/>
<dbReference type="Proteomes" id="UP000800035">
    <property type="component" value="Unassembled WGS sequence"/>
</dbReference>
<gene>
    <name evidence="4" type="ORF">CC80DRAFT_546440</name>
</gene>
<proteinExistence type="predicted"/>
<dbReference type="PANTHER" id="PTHR24198">
    <property type="entry name" value="ANKYRIN REPEAT AND PROTEIN KINASE DOMAIN-CONTAINING PROTEIN"/>
    <property type="match status" value="1"/>
</dbReference>
<accession>A0A6A5U1P2</accession>
<evidence type="ECO:0000256" key="1">
    <source>
        <dbReference type="ARBA" id="ARBA00022737"/>
    </source>
</evidence>
<dbReference type="OrthoDB" id="3671334at2759"/>
<dbReference type="EMBL" id="ML976987">
    <property type="protein sequence ID" value="KAF1958200.1"/>
    <property type="molecule type" value="Genomic_DNA"/>
</dbReference>
<dbReference type="Gene3D" id="1.25.40.20">
    <property type="entry name" value="Ankyrin repeat-containing domain"/>
    <property type="match status" value="1"/>
</dbReference>
<dbReference type="InterPro" id="IPR036770">
    <property type="entry name" value="Ankyrin_rpt-contain_sf"/>
</dbReference>
<feature type="repeat" description="ANK" evidence="3">
    <location>
        <begin position="314"/>
        <end position="346"/>
    </location>
</feature>
<evidence type="ECO:0000256" key="2">
    <source>
        <dbReference type="ARBA" id="ARBA00023043"/>
    </source>
</evidence>
<organism evidence="4 5">
    <name type="scientific">Byssothecium circinans</name>
    <dbReference type="NCBI Taxonomy" id="147558"/>
    <lineage>
        <taxon>Eukaryota</taxon>
        <taxon>Fungi</taxon>
        <taxon>Dikarya</taxon>
        <taxon>Ascomycota</taxon>
        <taxon>Pezizomycotina</taxon>
        <taxon>Dothideomycetes</taxon>
        <taxon>Pleosporomycetidae</taxon>
        <taxon>Pleosporales</taxon>
        <taxon>Massarineae</taxon>
        <taxon>Massarinaceae</taxon>
        <taxon>Byssothecium</taxon>
    </lineage>
</organism>
<dbReference type="PROSITE" id="PS50297">
    <property type="entry name" value="ANK_REP_REGION"/>
    <property type="match status" value="1"/>
</dbReference>
<protein>
    <submittedName>
        <fullName evidence="4">Uncharacterized protein</fullName>
    </submittedName>
</protein>
<sequence>MKEISDLPAEIFAMVVNELVSDVGVAAAWKLRGVSRLFASEIEHNIFAKQPDSIVYDLAPQVMALLPNKINKMVTYLAEKLGLQGKEKDRCLESLCRSVTGCIQPRYPNRVLKFEEWSRNISLNQLLTPRDKLSGAAAIGSVELVKQFIKQVGMDGGSPLFSSIIGSAIYAGQSEILTTIAENKLATTSSGPVQANINTFKRSNGKRMHNDLQHLLRHAMEKDHLDTVRALLLLQEKHLSKMNWRDFHDLLTCAVQTMNYRMVEHMMSLSIPGRVLSKVDMRSFRAACSLPDIRIFNALMSKDNGGIDVHLPRLTWTPLNCAIRLGTLEMVQAVLDAGADVDQVGTQVQGFGQPRAITRPIQWAIRRRDEDMIRLLIAKGAASVGLRFALIKSPSTSW</sequence>
<dbReference type="PANTHER" id="PTHR24198:SF165">
    <property type="entry name" value="ANKYRIN REPEAT-CONTAINING PROTEIN-RELATED"/>
    <property type="match status" value="1"/>
</dbReference>
<evidence type="ECO:0000256" key="3">
    <source>
        <dbReference type="PROSITE-ProRule" id="PRU00023"/>
    </source>
</evidence>
<reference evidence="4" key="1">
    <citation type="journal article" date="2020" name="Stud. Mycol.">
        <title>101 Dothideomycetes genomes: a test case for predicting lifestyles and emergence of pathogens.</title>
        <authorList>
            <person name="Haridas S."/>
            <person name="Albert R."/>
            <person name="Binder M."/>
            <person name="Bloem J."/>
            <person name="Labutti K."/>
            <person name="Salamov A."/>
            <person name="Andreopoulos B."/>
            <person name="Baker S."/>
            <person name="Barry K."/>
            <person name="Bills G."/>
            <person name="Bluhm B."/>
            <person name="Cannon C."/>
            <person name="Castanera R."/>
            <person name="Culley D."/>
            <person name="Daum C."/>
            <person name="Ezra D."/>
            <person name="Gonzalez J."/>
            <person name="Henrissat B."/>
            <person name="Kuo A."/>
            <person name="Liang C."/>
            <person name="Lipzen A."/>
            <person name="Lutzoni F."/>
            <person name="Magnuson J."/>
            <person name="Mondo S."/>
            <person name="Nolan M."/>
            <person name="Ohm R."/>
            <person name="Pangilinan J."/>
            <person name="Park H.-J."/>
            <person name="Ramirez L."/>
            <person name="Alfaro M."/>
            <person name="Sun H."/>
            <person name="Tritt A."/>
            <person name="Yoshinaga Y."/>
            <person name="Zwiers L.-H."/>
            <person name="Turgeon B."/>
            <person name="Goodwin S."/>
            <person name="Spatafora J."/>
            <person name="Crous P."/>
            <person name="Grigoriev I."/>
        </authorList>
    </citation>
    <scope>NUCLEOTIDE SEQUENCE</scope>
    <source>
        <strain evidence="4">CBS 675.92</strain>
    </source>
</reference>
<keyword evidence="2 3" id="KW-0040">ANK repeat</keyword>
<dbReference type="SUPFAM" id="SSF48403">
    <property type="entry name" value="Ankyrin repeat"/>
    <property type="match status" value="1"/>
</dbReference>
<evidence type="ECO:0000313" key="4">
    <source>
        <dbReference type="EMBL" id="KAF1958200.1"/>
    </source>
</evidence>
<name>A0A6A5U1P2_9PLEO</name>